<organism evidence="2 3">
    <name type="scientific">Lentinula raphanica</name>
    <dbReference type="NCBI Taxonomy" id="153919"/>
    <lineage>
        <taxon>Eukaryota</taxon>
        <taxon>Fungi</taxon>
        <taxon>Dikarya</taxon>
        <taxon>Basidiomycota</taxon>
        <taxon>Agaricomycotina</taxon>
        <taxon>Agaricomycetes</taxon>
        <taxon>Agaricomycetidae</taxon>
        <taxon>Agaricales</taxon>
        <taxon>Marasmiineae</taxon>
        <taxon>Omphalotaceae</taxon>
        <taxon>Lentinula</taxon>
    </lineage>
</organism>
<keyword evidence="3" id="KW-1185">Reference proteome</keyword>
<accession>A0AA38UCB2</accession>
<protein>
    <submittedName>
        <fullName evidence="2">Uncharacterized protein</fullName>
    </submittedName>
</protein>
<sequence length="313" mass="35524">MIDDHMYAPFLANSKNHRRCYITLSRFTTLSRSHTDRLQPSPDWSEIAAIFRLTQVRICQKTQGVSLKRALDWIHSIPQKTAGSVLVLLLLASVKIFLFYNASRFLTLVPMRNVLRPVFLILAFAFVAHSAPLMPSSSRLETPSAPCLGNLERRTGRIVKGFPPQGKLVEVRFSDAGVMDPTRREFYHEVVSTSPEVSKRVTLTVFGPGNLAEKENWIKWTGPYGSGDSFQVRTYYPGQHPNAGWSEPIEYASTPKDEADITAAFRPVISPELAQELWDAQDHLPTPEKLAKLRSERNHHWFDPDSYKRSPFS</sequence>
<keyword evidence="1" id="KW-1133">Transmembrane helix</keyword>
<comment type="caution">
    <text evidence="2">The sequence shown here is derived from an EMBL/GenBank/DDBJ whole genome shotgun (WGS) entry which is preliminary data.</text>
</comment>
<evidence type="ECO:0000256" key="1">
    <source>
        <dbReference type="SAM" id="Phobius"/>
    </source>
</evidence>
<gene>
    <name evidence="2" type="ORF">F5878DRAFT_713329</name>
</gene>
<feature type="transmembrane region" description="Helical" evidence="1">
    <location>
        <begin position="81"/>
        <end position="102"/>
    </location>
</feature>
<reference evidence="2" key="1">
    <citation type="submission" date="2022-08" db="EMBL/GenBank/DDBJ databases">
        <authorList>
            <consortium name="DOE Joint Genome Institute"/>
            <person name="Min B."/>
            <person name="Riley R."/>
            <person name="Sierra-Patev S."/>
            <person name="Naranjo-Ortiz M."/>
            <person name="Looney B."/>
            <person name="Konkel Z."/>
            <person name="Slot J.C."/>
            <person name="Sakamoto Y."/>
            <person name="Steenwyk J.L."/>
            <person name="Rokas A."/>
            <person name="Carro J."/>
            <person name="Camarero S."/>
            <person name="Ferreira P."/>
            <person name="Molpeceres G."/>
            <person name="Ruiz-Duenas F.J."/>
            <person name="Serrano A."/>
            <person name="Henrissat B."/>
            <person name="Drula E."/>
            <person name="Hughes K.W."/>
            <person name="Mata J.L."/>
            <person name="Ishikawa N.K."/>
            <person name="Vargas-Isla R."/>
            <person name="Ushijima S."/>
            <person name="Smith C.A."/>
            <person name="Ahrendt S."/>
            <person name="Andreopoulos W."/>
            <person name="He G."/>
            <person name="Labutti K."/>
            <person name="Lipzen A."/>
            <person name="Ng V."/>
            <person name="Sandor L."/>
            <person name="Barry K."/>
            <person name="Martinez A.T."/>
            <person name="Xiao Y."/>
            <person name="Gibbons J.G."/>
            <person name="Terashima K."/>
            <person name="Hibbett D.S."/>
            <person name="Grigoriev I.V."/>
        </authorList>
    </citation>
    <scope>NUCLEOTIDE SEQUENCE</scope>
    <source>
        <strain evidence="2">TFB9207</strain>
    </source>
</reference>
<evidence type="ECO:0000313" key="3">
    <source>
        <dbReference type="Proteomes" id="UP001163846"/>
    </source>
</evidence>
<keyword evidence="1" id="KW-0812">Transmembrane</keyword>
<dbReference type="AlphaFoldDB" id="A0AA38UCB2"/>
<proteinExistence type="predicted"/>
<keyword evidence="1" id="KW-0472">Membrane</keyword>
<feature type="transmembrane region" description="Helical" evidence="1">
    <location>
        <begin position="114"/>
        <end position="134"/>
    </location>
</feature>
<dbReference type="EMBL" id="MU806734">
    <property type="protein sequence ID" value="KAJ3833267.1"/>
    <property type="molecule type" value="Genomic_DNA"/>
</dbReference>
<name>A0AA38UCB2_9AGAR</name>
<evidence type="ECO:0000313" key="2">
    <source>
        <dbReference type="EMBL" id="KAJ3833267.1"/>
    </source>
</evidence>
<dbReference type="Proteomes" id="UP001163846">
    <property type="component" value="Unassembled WGS sequence"/>
</dbReference>